<protein>
    <submittedName>
        <fullName evidence="3">Toprim domain-containing protein</fullName>
    </submittedName>
</protein>
<dbReference type="InterPro" id="IPR055570">
    <property type="entry name" value="DUF7146"/>
</dbReference>
<proteinExistence type="predicted"/>
<dbReference type="EMBL" id="JAQQKX010000012">
    <property type="protein sequence ID" value="MDC7684395.1"/>
    <property type="molecule type" value="Genomic_DNA"/>
</dbReference>
<accession>A0ABT5HX27</accession>
<sequence length="294" mass="32400">MYSIVKKLGGEIYAGGNKAMIPGPGHSPTDRSISLLLSPNGKIRVHAFSDHDWRDVMDWLKAEDLVSDDHRLIDRPQPGRTSIPMRSDTEKRAMARLIWEAGQPISETLSQKWLTVTRRISRQVDSPAFRHAPNAPLSAYAPDCRQFRNAFLAKVTNRDGTHTGTEITYLDPTGRKDTRLHIPRKLVGGKPPGATVRIDEPDSEIVIAEGITSALSASQFFSLPCHALLGVKSFPSWRPPEGVRRVVIAAEPGAAGETFSKRLERALLGEGYACHLEFPPNGHSDFNAYYGGRG</sequence>
<keyword evidence="4" id="KW-1185">Reference proteome</keyword>
<dbReference type="Proteomes" id="UP001214854">
    <property type="component" value="Unassembled WGS sequence"/>
</dbReference>
<reference evidence="3 4" key="1">
    <citation type="submission" date="2023-01" db="EMBL/GenBank/DDBJ databases">
        <title>Novel species of the genus Asticcacaulis isolated from rivers.</title>
        <authorList>
            <person name="Lu H."/>
        </authorList>
    </citation>
    <scope>NUCLEOTIDE SEQUENCE [LARGE SCALE GENOMIC DNA]</scope>
    <source>
        <strain evidence="3 4">BYS171W</strain>
    </source>
</reference>
<feature type="domain" description="Toprim" evidence="1">
    <location>
        <begin position="205"/>
        <end position="291"/>
    </location>
</feature>
<evidence type="ECO:0000313" key="3">
    <source>
        <dbReference type="EMBL" id="MDC7684395.1"/>
    </source>
</evidence>
<feature type="domain" description="DUF7146" evidence="2">
    <location>
        <begin position="90"/>
        <end position="197"/>
    </location>
</feature>
<evidence type="ECO:0000313" key="4">
    <source>
        <dbReference type="Proteomes" id="UP001214854"/>
    </source>
</evidence>
<evidence type="ECO:0000259" key="1">
    <source>
        <dbReference type="Pfam" id="PF13362"/>
    </source>
</evidence>
<dbReference type="InterPro" id="IPR034154">
    <property type="entry name" value="TOPRIM_DnaG/twinkle"/>
</dbReference>
<dbReference type="InterPro" id="IPR006171">
    <property type="entry name" value="TOPRIM_dom"/>
</dbReference>
<evidence type="ECO:0000259" key="2">
    <source>
        <dbReference type="Pfam" id="PF23639"/>
    </source>
</evidence>
<comment type="caution">
    <text evidence="3">The sequence shown here is derived from an EMBL/GenBank/DDBJ whole genome shotgun (WGS) entry which is preliminary data.</text>
</comment>
<organism evidence="3 4">
    <name type="scientific">Asticcacaulis aquaticus</name>
    <dbReference type="NCBI Taxonomy" id="2984212"/>
    <lineage>
        <taxon>Bacteria</taxon>
        <taxon>Pseudomonadati</taxon>
        <taxon>Pseudomonadota</taxon>
        <taxon>Alphaproteobacteria</taxon>
        <taxon>Caulobacterales</taxon>
        <taxon>Caulobacteraceae</taxon>
        <taxon>Asticcacaulis</taxon>
    </lineage>
</organism>
<dbReference type="CDD" id="cd01029">
    <property type="entry name" value="TOPRIM_primases"/>
    <property type="match status" value="1"/>
</dbReference>
<dbReference type="Pfam" id="PF13362">
    <property type="entry name" value="Toprim_3"/>
    <property type="match status" value="1"/>
</dbReference>
<name>A0ABT5HX27_9CAUL</name>
<dbReference type="Pfam" id="PF23639">
    <property type="entry name" value="DUF7146"/>
    <property type="match status" value="1"/>
</dbReference>
<dbReference type="RefSeq" id="WP_272748870.1">
    <property type="nucleotide sequence ID" value="NZ_JAQQKX010000012.1"/>
</dbReference>
<gene>
    <name evidence="3" type="ORF">PQU92_14000</name>
</gene>